<dbReference type="Proteomes" id="UP000190339">
    <property type="component" value="Unassembled WGS sequence"/>
</dbReference>
<dbReference type="InterPro" id="IPR026341">
    <property type="entry name" value="T9SS_type_B"/>
</dbReference>
<gene>
    <name evidence="1" type="ORF">SAMN05660866_01794</name>
</gene>
<feature type="non-terminal residue" evidence="1">
    <location>
        <position position="1"/>
    </location>
</feature>
<dbReference type="EMBL" id="FUYL01000005">
    <property type="protein sequence ID" value="SKB50613.1"/>
    <property type="molecule type" value="Genomic_DNA"/>
</dbReference>
<reference evidence="2" key="1">
    <citation type="submission" date="2017-02" db="EMBL/GenBank/DDBJ databases">
        <authorList>
            <person name="Varghese N."/>
            <person name="Submissions S."/>
        </authorList>
    </citation>
    <scope>NUCLEOTIDE SEQUENCE [LARGE SCALE GENOMIC DNA]</scope>
    <source>
        <strain evidence="2">DSM 23546</strain>
    </source>
</reference>
<sequence length="1716" mass="182391">IVPDFDETHIDITCFGSNDGSITLTQTENGVNPLTFTISPAAGTFNASSNTFENLPPNTYSITATGTNGCPTTITGIIIVEPLEILNLTASVVEFGCSVGNNPNNATITIDGSAITGGSGNYVIYEFVDGGATVVQSGASNVLTVSDRTGDTYTINVYDDKGCSGSTTATVLPFDEMTGATAAVTTTVTCTPGSDGVITVTATSTASDNTKYEYSIDNGTTYVPTNVFSGLSAGNYNFLVRHTDTGCIVTTSARIEEPNTFTIDVVKTSDVVCFGTATGEVTFELVDATYTTGFDWEVFLTDGTSVTSGSEAANGPTPIVNLGVGEYYVSISQANNPFCTNVEYFNIAGPDADISGATAVTDITCVPGNDGSITIIDVVGGWGGYTYFVDTVAPTLPTDYVAGASFTGLVAGTYQAWARDAQGCERLIQDNIVLDVPTAIAATIQVNQENCTNLQGEIEVSLPTGGQGSNYTYQLIMDGTNFRAPQNTRVFSGLGAGSYEVLITDQWGCNFTTLTEVLYQQMDVSTTVVKSIDCTVTPGGEITVNVNGGSTNLEFIMTTPLGSVITQITGVFTNLTEVGTYSILVRDNDTTNPVCERTVTQVLDAPVDPVLLDATIVNVSCFGGNDGSIRANIDPATNVNPAYQYELYEIADLVTPIAGPQNNALFTGLSIGDYQVKIISSRGCEGIKNETITQPIELTVSAVATEFSCSPSNSVNTARVTATAGVGTGTAPYLYSIDNVIFQASNTFNITDNGSAQTIDVYVKDAKGCTTFDTVIVQPLNTFTATVAQDVEITCVNDETVIISVVDNGLVHNYGYELLPLGNGTGTLVSTTATSATFELSAVGSYVFRVTDLDTGCYVNTASYTIAPFDFITASATATSAVTCFGEVNGSLTINIDGYSGDYNYEVFDTAGNIVVASTASNTSVNPRPINGLSGGNYFVRITETAVSLCSEDTNIVTISSPDRPLSGAVTIVAEATCSDDKGEIRVAPQGGYKPYDIVLTNTTTGDSYSMDDVQEGLFTNLSAGDYSISITDNSGCIVNYTETMTPATPIVANATPLVTDLVCFGDTGATVSAIVTGGGSGTYRYQLNYYDATGSTITSTTGAQNNPNFNDLGVGIYSITVVDGWDCDTVTNTVEITQPTEVQASLLRTDPLTCSTGAEFELTATGGSGTYEYSVDNINFLPMTSNPLGLPETGIFQEGTYQYYVRDAINGCESVISNAITETEIAPLILTVDKTAASVNCTGENTAIIFATAQGGLGNYQYELFTNSSLAVGSRIAGPQSQGVFRDLGAGTYYVTVISQDCTTASEEVVIVEPTPLSYTESVIDVTCAGENDGEITVTLSGGAGGFQYAISPNLNQFFDNNTFTDLEPGEYTIIAQDQNGCFEYLTYTISEPASLVVSAETTPEICVDSQDGTIVLEISGGTAPYSTALNSSDDADFVLNRTEFLDMASGEYIIIIKDANGCDTNVVVEIERGVNLNATIEPIYECSGDTPSNYVNITLEDDSVIGDILYAIDSVDPSDLQLNPDFRNTAPGSHYITIAHENGCIQTIDFVIEAFDPLTLSLEQRNMNEITAIAEGGREEYTYYFDDIDNGDKNTFYITRTDTYEVRVVDQNGCESIANIFMEFIDIELPNFFTPDGDGQNDFWIPRNMEQFPEILIKIFDRYGRVVSEQSTDSEGWDGLYSGKELPTGDYWYVIKLNGERDEREFVGHFTLYR</sequence>
<dbReference type="STRING" id="561365.SAMN05660866_01794"/>
<protein>
    <submittedName>
        <fullName evidence="1">Gliding motility-associated C-terminal domain-containing protein</fullName>
    </submittedName>
</protein>
<dbReference type="InterPro" id="IPR025667">
    <property type="entry name" value="SprB_repeat"/>
</dbReference>
<keyword evidence="2" id="KW-1185">Reference proteome</keyword>
<dbReference type="OrthoDB" id="607469at2"/>
<dbReference type="NCBIfam" id="TIGR04131">
    <property type="entry name" value="Bac_Flav_CTERM"/>
    <property type="match status" value="1"/>
</dbReference>
<dbReference type="Pfam" id="PF13585">
    <property type="entry name" value="CHU_C"/>
    <property type="match status" value="1"/>
</dbReference>
<evidence type="ECO:0000313" key="1">
    <source>
        <dbReference type="EMBL" id="SKB50613.1"/>
    </source>
</evidence>
<accession>A0A1T5BUG4</accession>
<organism evidence="1 2">
    <name type="scientific">Maribacter arcticus</name>
    <dbReference type="NCBI Taxonomy" id="561365"/>
    <lineage>
        <taxon>Bacteria</taxon>
        <taxon>Pseudomonadati</taxon>
        <taxon>Bacteroidota</taxon>
        <taxon>Flavobacteriia</taxon>
        <taxon>Flavobacteriales</taxon>
        <taxon>Flavobacteriaceae</taxon>
        <taxon>Maribacter</taxon>
    </lineage>
</organism>
<proteinExistence type="predicted"/>
<evidence type="ECO:0000313" key="2">
    <source>
        <dbReference type="Proteomes" id="UP000190339"/>
    </source>
</evidence>
<dbReference type="Pfam" id="PF13573">
    <property type="entry name" value="SprB"/>
    <property type="match status" value="6"/>
</dbReference>
<name>A0A1T5BUG4_9FLAO</name>
<dbReference type="RefSeq" id="WP_143814450.1">
    <property type="nucleotide sequence ID" value="NZ_FUYL01000005.1"/>
</dbReference>